<dbReference type="Proteomes" id="UP000292118">
    <property type="component" value="Chromosome"/>
</dbReference>
<proteinExistence type="predicted"/>
<organism evidence="1 2">
    <name type="scientific">Xylanimonas protaetiae</name>
    <dbReference type="NCBI Taxonomy" id="2509457"/>
    <lineage>
        <taxon>Bacteria</taxon>
        <taxon>Bacillati</taxon>
        <taxon>Actinomycetota</taxon>
        <taxon>Actinomycetes</taxon>
        <taxon>Micrococcales</taxon>
        <taxon>Promicromonosporaceae</taxon>
        <taxon>Xylanimonas</taxon>
    </lineage>
</organism>
<sequence>MELLARGRDADVFVLDEARVLRRYRDGRSARHEADLIGRLADAGFPTPRAVAYEGPDLVLERVAGPDLMTAVGAGLLSLDDAGVALADLHRRLHALPWDGGTLLHLDLHPSTCTGARAAPCCSTGRTPASARPASTWP</sequence>
<keyword evidence="2" id="KW-1185">Reference proteome</keyword>
<protein>
    <submittedName>
        <fullName evidence="1">Uncharacterized protein</fullName>
    </submittedName>
</protein>
<dbReference type="KEGG" id="xya:ET471_16115"/>
<dbReference type="OrthoDB" id="9797603at2"/>
<evidence type="ECO:0000313" key="2">
    <source>
        <dbReference type="Proteomes" id="UP000292118"/>
    </source>
</evidence>
<dbReference type="InterPro" id="IPR011009">
    <property type="entry name" value="Kinase-like_dom_sf"/>
</dbReference>
<reference evidence="1 2" key="1">
    <citation type="submission" date="2019-01" db="EMBL/GenBank/DDBJ databases">
        <title>Genome sequencing of strain FW10M-9.</title>
        <authorList>
            <person name="Heo J."/>
            <person name="Kim S.-J."/>
            <person name="Kim J.-S."/>
            <person name="Hong S.-B."/>
            <person name="Kwon S.-W."/>
        </authorList>
    </citation>
    <scope>NUCLEOTIDE SEQUENCE [LARGE SCALE GENOMIC DNA]</scope>
    <source>
        <strain evidence="1 2">FW10M-9</strain>
    </source>
</reference>
<dbReference type="RefSeq" id="WP_129189983.1">
    <property type="nucleotide sequence ID" value="NZ_CP035493.1"/>
</dbReference>
<dbReference type="SUPFAM" id="SSF56112">
    <property type="entry name" value="Protein kinase-like (PK-like)"/>
    <property type="match status" value="1"/>
</dbReference>
<accession>A0A4P6FCT4</accession>
<gene>
    <name evidence="1" type="ORF">ET471_16115</name>
</gene>
<name>A0A4P6FCT4_9MICO</name>
<dbReference type="EMBL" id="CP035493">
    <property type="protein sequence ID" value="QAY71367.1"/>
    <property type="molecule type" value="Genomic_DNA"/>
</dbReference>
<dbReference type="AlphaFoldDB" id="A0A4P6FCT4"/>
<evidence type="ECO:0000313" key="1">
    <source>
        <dbReference type="EMBL" id="QAY71367.1"/>
    </source>
</evidence>